<evidence type="ECO:0000256" key="3">
    <source>
        <dbReference type="ARBA" id="ARBA00022679"/>
    </source>
</evidence>
<organism evidence="7 8">
    <name type="scientific">Labilithrix luteola</name>
    <dbReference type="NCBI Taxonomy" id="1391654"/>
    <lineage>
        <taxon>Bacteria</taxon>
        <taxon>Pseudomonadati</taxon>
        <taxon>Myxococcota</taxon>
        <taxon>Polyangia</taxon>
        <taxon>Polyangiales</taxon>
        <taxon>Labilitrichaceae</taxon>
        <taxon>Labilithrix</taxon>
    </lineage>
</organism>
<dbReference type="KEGG" id="llu:AKJ09_10892"/>
<keyword evidence="3 7" id="KW-0808">Transferase</keyword>
<protein>
    <submittedName>
        <fullName evidence="7">Acyl-[acyl-carrier-protein]--UDP-N-acetylglucosamine O-acyltransferase</fullName>
    </submittedName>
</protein>
<keyword evidence="8" id="KW-1185">Reference proteome</keyword>
<reference evidence="7 8" key="1">
    <citation type="submission" date="2015-08" db="EMBL/GenBank/DDBJ databases">
        <authorList>
            <person name="Babu N.S."/>
            <person name="Beckwith C.J."/>
            <person name="Beseler K.G."/>
            <person name="Brison A."/>
            <person name="Carone J.V."/>
            <person name="Caskin T.P."/>
            <person name="Diamond M."/>
            <person name="Durham M.E."/>
            <person name="Foxe J.M."/>
            <person name="Go M."/>
            <person name="Henderson B.A."/>
            <person name="Jones I.B."/>
            <person name="McGettigan J.A."/>
            <person name="Micheletti S.J."/>
            <person name="Nasrallah M.E."/>
            <person name="Ortiz D."/>
            <person name="Piller C.R."/>
            <person name="Privatt S.R."/>
            <person name="Schneider S.L."/>
            <person name="Sharp S."/>
            <person name="Smith T.C."/>
            <person name="Stanton J.D."/>
            <person name="Ullery H.E."/>
            <person name="Wilson R.J."/>
            <person name="Serrano M.G."/>
            <person name="Buck G."/>
            <person name="Lee V."/>
            <person name="Wang Y."/>
            <person name="Carvalho R."/>
            <person name="Voegtly L."/>
            <person name="Shi R."/>
            <person name="Duckworth R."/>
            <person name="Johnson A."/>
            <person name="Loviza R."/>
            <person name="Walstead R."/>
            <person name="Shah Z."/>
            <person name="Kiflezghi M."/>
            <person name="Wade K."/>
            <person name="Ball S.L."/>
            <person name="Bradley K.W."/>
            <person name="Asai D.J."/>
            <person name="Bowman C.A."/>
            <person name="Russell D.A."/>
            <person name="Pope W.H."/>
            <person name="Jacobs-Sera D."/>
            <person name="Hendrix R.W."/>
            <person name="Hatfull G.F."/>
        </authorList>
    </citation>
    <scope>NUCLEOTIDE SEQUENCE [LARGE SCALE GENOMIC DNA]</scope>
    <source>
        <strain evidence="7 8">DSM 27648</strain>
    </source>
</reference>
<dbReference type="PIRSF" id="PIRSF000456">
    <property type="entry name" value="UDP-GlcNAc_acltr"/>
    <property type="match status" value="1"/>
</dbReference>
<keyword evidence="1" id="KW-0444">Lipid biosynthesis</keyword>
<keyword evidence="5 7" id="KW-0012">Acyltransferase</keyword>
<dbReference type="AlphaFoldDB" id="A0A0K1QEP9"/>
<dbReference type="InterPro" id="IPR011004">
    <property type="entry name" value="Trimer_LpxA-like_sf"/>
</dbReference>
<dbReference type="Pfam" id="PF00132">
    <property type="entry name" value="Hexapep"/>
    <property type="match status" value="1"/>
</dbReference>
<gene>
    <name evidence="7" type="ORF">AKJ09_10892</name>
</gene>
<dbReference type="PANTHER" id="PTHR43480:SF1">
    <property type="entry name" value="ACYL-[ACYL-CARRIER-PROTEIN]--UDP-N-ACETYLGLUCOSAMINE O-ACYLTRANSFERASE, MITOCHONDRIAL-RELATED"/>
    <property type="match status" value="1"/>
</dbReference>
<proteinExistence type="predicted"/>
<evidence type="ECO:0000313" key="7">
    <source>
        <dbReference type="EMBL" id="AKV04229.1"/>
    </source>
</evidence>
<dbReference type="Gene3D" id="1.20.1180.10">
    <property type="entry name" value="Udp N-acetylglucosamine O-acyltransferase, C-terminal domain"/>
    <property type="match status" value="1"/>
</dbReference>
<dbReference type="Proteomes" id="UP000064967">
    <property type="component" value="Chromosome"/>
</dbReference>
<dbReference type="InterPro" id="IPR029098">
    <property type="entry name" value="Acetyltransf_C"/>
</dbReference>
<evidence type="ECO:0000256" key="2">
    <source>
        <dbReference type="ARBA" id="ARBA00022556"/>
    </source>
</evidence>
<dbReference type="InterPro" id="IPR010137">
    <property type="entry name" value="Lipid_A_LpxA"/>
</dbReference>
<dbReference type="EMBL" id="CP012333">
    <property type="protein sequence ID" value="AKV04229.1"/>
    <property type="molecule type" value="Genomic_DNA"/>
</dbReference>
<feature type="domain" description="UDP N-acetylglucosamine O-acyltransferase C-terminal" evidence="6">
    <location>
        <begin position="182"/>
        <end position="255"/>
    </location>
</feature>
<accession>A0A0K1QEP9</accession>
<evidence type="ECO:0000256" key="4">
    <source>
        <dbReference type="ARBA" id="ARBA00023098"/>
    </source>
</evidence>
<keyword evidence="2" id="KW-0441">Lipid A biosynthesis</keyword>
<dbReference type="NCBIfam" id="TIGR01852">
    <property type="entry name" value="lipid_A_lpxA"/>
    <property type="match status" value="1"/>
</dbReference>
<dbReference type="GO" id="GO:0009245">
    <property type="term" value="P:lipid A biosynthetic process"/>
    <property type="evidence" value="ECO:0007669"/>
    <property type="project" value="UniProtKB-KW"/>
</dbReference>
<evidence type="ECO:0000256" key="5">
    <source>
        <dbReference type="ARBA" id="ARBA00023315"/>
    </source>
</evidence>
<evidence type="ECO:0000256" key="1">
    <source>
        <dbReference type="ARBA" id="ARBA00022516"/>
    </source>
</evidence>
<dbReference type="PATRIC" id="fig|1391654.3.peg.11035"/>
<evidence type="ECO:0000259" key="6">
    <source>
        <dbReference type="Pfam" id="PF13720"/>
    </source>
</evidence>
<name>A0A0K1QEP9_9BACT</name>
<dbReference type="InterPro" id="IPR001451">
    <property type="entry name" value="Hexapep"/>
</dbReference>
<dbReference type="Pfam" id="PF13720">
    <property type="entry name" value="Acetyltransf_11"/>
    <property type="match status" value="1"/>
</dbReference>
<dbReference type="Gene3D" id="2.160.10.10">
    <property type="entry name" value="Hexapeptide repeat proteins"/>
    <property type="match status" value="1"/>
</dbReference>
<dbReference type="SUPFAM" id="SSF51161">
    <property type="entry name" value="Trimeric LpxA-like enzymes"/>
    <property type="match status" value="1"/>
</dbReference>
<dbReference type="PANTHER" id="PTHR43480">
    <property type="entry name" value="ACYL-[ACYL-CARRIER-PROTEIN]--UDP-N-ACETYLGLUCOSAMINE O-ACYLTRANSFERASE"/>
    <property type="match status" value="1"/>
</dbReference>
<dbReference type="GO" id="GO:0016020">
    <property type="term" value="C:membrane"/>
    <property type="evidence" value="ECO:0007669"/>
    <property type="project" value="GOC"/>
</dbReference>
<dbReference type="STRING" id="1391654.AKJ09_10892"/>
<evidence type="ECO:0000313" key="8">
    <source>
        <dbReference type="Proteomes" id="UP000064967"/>
    </source>
</evidence>
<dbReference type="NCBIfam" id="NF003657">
    <property type="entry name" value="PRK05289.1"/>
    <property type="match status" value="1"/>
</dbReference>
<sequence length="258" mass="27071">MLAMASRIHPTASIDPRAELAADVEIGPFCVVGPGVRLGRGTRLLSHAVVMGHTAIGEANVIHPFAVLGGDPQIRKSDDSASGGHRGLSIGNDNVFREHVTVNVSSGEQTTTIGSNNLFMAGSHVAHDVVVGSRCVIANGVQLAGHVVVEDWVTFGGLSGVAQRLRVGQSAFVAAGAMCERDVPPFVIVQGDRARVRAVNVVGLERRGVPAESIARLKKAVARTLLRRDETFDAVMAALDRSDSYVDALARALSSGTR</sequence>
<keyword evidence="4" id="KW-0443">Lipid metabolism</keyword>
<dbReference type="InterPro" id="IPR037157">
    <property type="entry name" value="Acetyltransf_C_sf"/>
</dbReference>
<dbReference type="GO" id="GO:0008780">
    <property type="term" value="F:acyl-[acyl-carrier-protein]-UDP-N-acetylglucosamine O-acyltransferase activity"/>
    <property type="evidence" value="ECO:0007669"/>
    <property type="project" value="InterPro"/>
</dbReference>